<accession>A0ABV3SCT7</accession>
<dbReference type="InterPro" id="IPR009282">
    <property type="entry name" value="DUF937"/>
</dbReference>
<dbReference type="RefSeq" id="WP_367952439.1">
    <property type="nucleotide sequence ID" value="NZ_JBDPGJ010000001.1"/>
</dbReference>
<evidence type="ECO:0000313" key="2">
    <source>
        <dbReference type="EMBL" id="MEX0404554.1"/>
    </source>
</evidence>
<sequence>MLPLYDMLAAQNGQAFEALARQFGLSQQQAHAAVEAVLPAFSQGLKQNASDPYGLGTFIAALSSGQHANYFDNPANAFSPAGLADGNGVLGHLFGSKDLSRAVAQQASSLTGLGEGVIRQMLPAMAAMIMGGLFKQMTGQLGPGPAVQPNFGSASFGGSNPMADVMAQMMRQGTAAMTNQPQQRTSEQPNPMDNPFGRMMQDMFAGASGKQPKPEPAKSPLEGNPFGKMMEDWMRMAQPGATQDEPQEVQRENPSGRPRTPWDDLFGDMFETGARQRDDYQKNMEAIVDRYLRDVARSR</sequence>
<feature type="compositionally biased region" description="Polar residues" evidence="1">
    <location>
        <begin position="175"/>
        <end position="191"/>
    </location>
</feature>
<dbReference type="Proteomes" id="UP001556692">
    <property type="component" value="Unassembled WGS sequence"/>
</dbReference>
<evidence type="ECO:0000313" key="3">
    <source>
        <dbReference type="Proteomes" id="UP001556692"/>
    </source>
</evidence>
<dbReference type="Pfam" id="PF06078">
    <property type="entry name" value="DUF937"/>
    <property type="match status" value="1"/>
</dbReference>
<organism evidence="2 3">
    <name type="scientific">Aquibium pacificus</name>
    <dbReference type="NCBI Taxonomy" id="3153579"/>
    <lineage>
        <taxon>Bacteria</taxon>
        <taxon>Pseudomonadati</taxon>
        <taxon>Pseudomonadota</taxon>
        <taxon>Alphaproteobacteria</taxon>
        <taxon>Hyphomicrobiales</taxon>
        <taxon>Phyllobacteriaceae</taxon>
        <taxon>Aquibium</taxon>
    </lineage>
</organism>
<comment type="caution">
    <text evidence="2">The sequence shown here is derived from an EMBL/GenBank/DDBJ whole genome shotgun (WGS) entry which is preliminary data.</text>
</comment>
<proteinExistence type="predicted"/>
<name>A0ABV3SCT7_9HYPH</name>
<dbReference type="EMBL" id="JBDPGJ010000001">
    <property type="protein sequence ID" value="MEX0404554.1"/>
    <property type="molecule type" value="Genomic_DNA"/>
</dbReference>
<gene>
    <name evidence="2" type="ORF">ABGN05_02635</name>
</gene>
<keyword evidence="3" id="KW-1185">Reference proteome</keyword>
<evidence type="ECO:0000256" key="1">
    <source>
        <dbReference type="SAM" id="MobiDB-lite"/>
    </source>
</evidence>
<reference evidence="2 3" key="1">
    <citation type="submission" date="2024-05" db="EMBL/GenBank/DDBJ databases">
        <authorList>
            <person name="Jiang F."/>
        </authorList>
    </citation>
    <scope>NUCLEOTIDE SEQUENCE [LARGE SCALE GENOMIC DNA]</scope>
    <source>
        <strain evidence="2 3">LZ166</strain>
    </source>
</reference>
<protein>
    <submittedName>
        <fullName evidence="2">DUF937 domain-containing protein</fullName>
    </submittedName>
</protein>
<feature type="region of interest" description="Disordered" evidence="1">
    <location>
        <begin position="174"/>
        <end position="281"/>
    </location>
</feature>